<proteinExistence type="predicted"/>
<comment type="caution">
    <text evidence="2">The sequence shown here is derived from an EMBL/GenBank/DDBJ whole genome shotgun (WGS) entry which is preliminary data.</text>
</comment>
<gene>
    <name evidence="2" type="ORF">H4219_000861</name>
</gene>
<evidence type="ECO:0000313" key="3">
    <source>
        <dbReference type="Proteomes" id="UP001150538"/>
    </source>
</evidence>
<evidence type="ECO:0000256" key="1">
    <source>
        <dbReference type="SAM" id="MobiDB-lite"/>
    </source>
</evidence>
<dbReference type="AlphaFoldDB" id="A0A9W8AB79"/>
<reference evidence="2" key="1">
    <citation type="submission" date="2022-07" db="EMBL/GenBank/DDBJ databases">
        <title>Phylogenomic reconstructions and comparative analyses of Kickxellomycotina fungi.</title>
        <authorList>
            <person name="Reynolds N.K."/>
            <person name="Stajich J.E."/>
            <person name="Barry K."/>
            <person name="Grigoriev I.V."/>
            <person name="Crous P."/>
            <person name="Smith M.E."/>
        </authorList>
    </citation>
    <scope>NUCLEOTIDE SEQUENCE</scope>
    <source>
        <strain evidence="2">NBRC 100468</strain>
    </source>
</reference>
<dbReference type="Proteomes" id="UP001150538">
    <property type="component" value="Unassembled WGS sequence"/>
</dbReference>
<organism evidence="2 3">
    <name type="scientific">Mycoemilia scoparia</name>
    <dbReference type="NCBI Taxonomy" id="417184"/>
    <lineage>
        <taxon>Eukaryota</taxon>
        <taxon>Fungi</taxon>
        <taxon>Fungi incertae sedis</taxon>
        <taxon>Zoopagomycota</taxon>
        <taxon>Kickxellomycotina</taxon>
        <taxon>Kickxellomycetes</taxon>
        <taxon>Kickxellales</taxon>
        <taxon>Kickxellaceae</taxon>
        <taxon>Mycoemilia</taxon>
    </lineage>
</organism>
<accession>A0A9W8AB79</accession>
<feature type="compositionally biased region" description="Acidic residues" evidence="1">
    <location>
        <begin position="70"/>
        <end position="80"/>
    </location>
</feature>
<keyword evidence="3" id="KW-1185">Reference proteome</keyword>
<protein>
    <submittedName>
        <fullName evidence="2">Uncharacterized protein</fullName>
    </submittedName>
</protein>
<dbReference type="OrthoDB" id="2374623at2759"/>
<evidence type="ECO:0000313" key="2">
    <source>
        <dbReference type="EMBL" id="KAJ1921260.1"/>
    </source>
</evidence>
<dbReference type="EMBL" id="JANBPU010000006">
    <property type="protein sequence ID" value="KAJ1921260.1"/>
    <property type="molecule type" value="Genomic_DNA"/>
</dbReference>
<name>A0A9W8AB79_9FUNG</name>
<feature type="compositionally biased region" description="Polar residues" evidence="1">
    <location>
        <begin position="51"/>
        <end position="64"/>
    </location>
</feature>
<feature type="region of interest" description="Disordered" evidence="1">
    <location>
        <begin position="51"/>
        <end position="80"/>
    </location>
</feature>
<sequence>MKDLQRPLKFEIASTRNVETAQCLRLLENFLNNEVGAQSAAPGVIQQLSGLSSSLAKSTKPQNKQSGQSDDSDDSGNDEN</sequence>